<keyword evidence="5" id="KW-0472">Membrane</keyword>
<dbReference type="Pfam" id="PF08263">
    <property type="entry name" value="LRRNT_2"/>
    <property type="match status" value="1"/>
</dbReference>
<dbReference type="GO" id="GO:0016020">
    <property type="term" value="C:membrane"/>
    <property type="evidence" value="ECO:0007669"/>
    <property type="project" value="UniProtKB-SubCell"/>
</dbReference>
<comment type="subcellular location">
    <subcellularLocation>
        <location evidence="1">Membrane</location>
    </subcellularLocation>
</comment>
<feature type="domain" description="Leucine-rich repeat-containing N-terminal plant-type" evidence="7">
    <location>
        <begin position="33"/>
        <end position="68"/>
    </location>
</feature>
<feature type="chain" id="PRO_5042831210" description="Leucine-rich repeat-containing N-terminal plant-type domain-containing protein" evidence="6">
    <location>
        <begin position="27"/>
        <end position="389"/>
    </location>
</feature>
<dbReference type="PANTHER" id="PTHR48009:SF9">
    <property type="entry name" value="LRR RECEPTOR-LIKE SERINE_THREONINE-PROTEIN KINASE GSO1"/>
    <property type="match status" value="1"/>
</dbReference>
<dbReference type="InterPro" id="IPR001611">
    <property type="entry name" value="Leu-rich_rpt"/>
</dbReference>
<dbReference type="InterPro" id="IPR032675">
    <property type="entry name" value="LRR_dom_sf"/>
</dbReference>
<name>A0AAP0DA31_9ASTR</name>
<dbReference type="InterPro" id="IPR053213">
    <property type="entry name" value="RLP29"/>
</dbReference>
<proteinExistence type="predicted"/>
<evidence type="ECO:0000313" key="9">
    <source>
        <dbReference type="Proteomes" id="UP001408789"/>
    </source>
</evidence>
<keyword evidence="3 6" id="KW-0732">Signal</keyword>
<keyword evidence="4" id="KW-0677">Repeat</keyword>
<comment type="caution">
    <text evidence="8">The sequence shown here is derived from an EMBL/GenBank/DDBJ whole genome shotgun (WGS) entry which is preliminary data.</text>
</comment>
<gene>
    <name evidence="8" type="ORF">SSX86_009702</name>
</gene>
<evidence type="ECO:0000256" key="3">
    <source>
        <dbReference type="ARBA" id="ARBA00022729"/>
    </source>
</evidence>
<dbReference type="FunFam" id="3.80.10.10:FF:000400">
    <property type="entry name" value="Nuclear pore complex protein NUP107"/>
    <property type="match status" value="1"/>
</dbReference>
<evidence type="ECO:0000256" key="2">
    <source>
        <dbReference type="ARBA" id="ARBA00022614"/>
    </source>
</evidence>
<evidence type="ECO:0000256" key="6">
    <source>
        <dbReference type="SAM" id="SignalP"/>
    </source>
</evidence>
<protein>
    <recommendedName>
        <fullName evidence="7">Leucine-rich repeat-containing N-terminal plant-type domain-containing protein</fullName>
    </recommendedName>
</protein>
<feature type="signal peptide" evidence="6">
    <location>
        <begin position="1"/>
        <end position="26"/>
    </location>
</feature>
<evidence type="ECO:0000259" key="7">
    <source>
        <dbReference type="Pfam" id="PF08263"/>
    </source>
</evidence>
<evidence type="ECO:0000256" key="5">
    <source>
        <dbReference type="ARBA" id="ARBA00023136"/>
    </source>
</evidence>
<evidence type="ECO:0000313" key="8">
    <source>
        <dbReference type="EMBL" id="KAK9071134.1"/>
    </source>
</evidence>
<dbReference type="SUPFAM" id="SSF52058">
    <property type="entry name" value="L domain-like"/>
    <property type="match status" value="1"/>
</dbReference>
<dbReference type="Gene3D" id="3.80.10.10">
    <property type="entry name" value="Ribonuclease Inhibitor"/>
    <property type="match status" value="2"/>
</dbReference>
<dbReference type="InterPro" id="IPR013210">
    <property type="entry name" value="LRR_N_plant-typ"/>
</dbReference>
<sequence>MTPLLLPLAAVSLLLLLLLLLSATAATTITTLPSDVSALKSIKSAINPATIPSYSCLASWNFSSDPCSTPHLTHFLCALSCSGDRVTQLTFDRAGYSGTLSPLVSQLTQLTTIDLSDNKLSGPIPTSLFSLPNLQTLNLRSNSFSGTVPPVMPNLKSIETLDISHNLLSGNLPDASSSLTLTRLDLSFNRFTGPIPKLPTNLLELAIKSNSISGVLTKTAFAELTQLEVAELSDNSLAGTIPGWLFLLPAIQQFNLANNGFTGIEILKPANSNLVAVDAGFNKIVGDLSANFTAYPVLSSLSLRYNRLQGSIPEEFTGTKTALRRLFLDGNYLTGMPPKEFFSGKSDVSGSLGDNCLKSCPATSQMCVKSQKPSAICRQANGGKGKPKS</sequence>
<dbReference type="PRINTS" id="PR00019">
    <property type="entry name" value="LEURICHRPT"/>
</dbReference>
<organism evidence="8 9">
    <name type="scientific">Deinandra increscens subsp. villosa</name>
    <dbReference type="NCBI Taxonomy" id="3103831"/>
    <lineage>
        <taxon>Eukaryota</taxon>
        <taxon>Viridiplantae</taxon>
        <taxon>Streptophyta</taxon>
        <taxon>Embryophyta</taxon>
        <taxon>Tracheophyta</taxon>
        <taxon>Spermatophyta</taxon>
        <taxon>Magnoliopsida</taxon>
        <taxon>eudicotyledons</taxon>
        <taxon>Gunneridae</taxon>
        <taxon>Pentapetalae</taxon>
        <taxon>asterids</taxon>
        <taxon>campanulids</taxon>
        <taxon>Asterales</taxon>
        <taxon>Asteraceae</taxon>
        <taxon>Asteroideae</taxon>
        <taxon>Heliantheae alliance</taxon>
        <taxon>Madieae</taxon>
        <taxon>Madiinae</taxon>
        <taxon>Deinandra</taxon>
    </lineage>
</organism>
<keyword evidence="2" id="KW-0433">Leucine-rich repeat</keyword>
<keyword evidence="9" id="KW-1185">Reference proteome</keyword>
<accession>A0AAP0DA31</accession>
<dbReference type="EMBL" id="JBCNJP010000011">
    <property type="protein sequence ID" value="KAK9071134.1"/>
    <property type="molecule type" value="Genomic_DNA"/>
</dbReference>
<dbReference type="Proteomes" id="UP001408789">
    <property type="component" value="Unassembled WGS sequence"/>
</dbReference>
<dbReference type="AlphaFoldDB" id="A0AAP0DA31"/>
<dbReference type="PANTHER" id="PTHR48009">
    <property type="entry name" value="LEUCINE-RICH REPEAT (LRR) FAMILY PROTEIN"/>
    <property type="match status" value="1"/>
</dbReference>
<evidence type="ECO:0000256" key="4">
    <source>
        <dbReference type="ARBA" id="ARBA00022737"/>
    </source>
</evidence>
<dbReference type="Pfam" id="PF00560">
    <property type="entry name" value="LRR_1"/>
    <property type="match status" value="5"/>
</dbReference>
<evidence type="ECO:0000256" key="1">
    <source>
        <dbReference type="ARBA" id="ARBA00004370"/>
    </source>
</evidence>
<reference evidence="8 9" key="1">
    <citation type="submission" date="2024-04" db="EMBL/GenBank/DDBJ databases">
        <title>The reference genome of an endangered Asteraceae, Deinandra increscens subsp. villosa, native to the Central Coast of California.</title>
        <authorList>
            <person name="Guilliams M."/>
            <person name="Hasenstab-Lehman K."/>
            <person name="Meyer R."/>
            <person name="Mcevoy S."/>
        </authorList>
    </citation>
    <scope>NUCLEOTIDE SEQUENCE [LARGE SCALE GENOMIC DNA]</scope>
    <source>
        <tissue evidence="8">Leaf</tissue>
    </source>
</reference>